<evidence type="ECO:0000256" key="1">
    <source>
        <dbReference type="ARBA" id="ARBA00004370"/>
    </source>
</evidence>
<organism evidence="7 8">
    <name type="scientific">Mesonia ostreae</name>
    <dbReference type="NCBI Taxonomy" id="861110"/>
    <lineage>
        <taxon>Bacteria</taxon>
        <taxon>Pseudomonadati</taxon>
        <taxon>Bacteroidota</taxon>
        <taxon>Flavobacteriia</taxon>
        <taxon>Flavobacteriales</taxon>
        <taxon>Flavobacteriaceae</taxon>
        <taxon>Mesonia</taxon>
    </lineage>
</organism>
<feature type="domain" description="Bacterial surface antigen (D15)" evidence="6">
    <location>
        <begin position="458"/>
        <end position="765"/>
    </location>
</feature>
<dbReference type="Gene3D" id="2.40.160.50">
    <property type="entry name" value="membrane protein fhac: a member of the omp85/tpsb transporter family"/>
    <property type="match status" value="1"/>
</dbReference>
<protein>
    <submittedName>
        <fullName evidence="7">BamA/TamA family outer membrane protein</fullName>
    </submittedName>
</protein>
<dbReference type="InterPro" id="IPR000184">
    <property type="entry name" value="Bac_surfAg_D15"/>
</dbReference>
<dbReference type="PROSITE" id="PS51257">
    <property type="entry name" value="PROKAR_LIPOPROTEIN"/>
    <property type="match status" value="1"/>
</dbReference>
<evidence type="ECO:0000256" key="5">
    <source>
        <dbReference type="ARBA" id="ARBA00023237"/>
    </source>
</evidence>
<reference evidence="8" key="1">
    <citation type="submission" date="2023-07" db="EMBL/GenBank/DDBJ databases">
        <title>Isolating and identifying novel microbial strains from the Mariana Trench.</title>
        <authorList>
            <person name="Fu H."/>
        </authorList>
    </citation>
    <scope>NUCLEOTIDE SEQUENCE [LARGE SCALE GENOMIC DNA]</scope>
    <source>
        <strain evidence="8">T-y2</strain>
    </source>
</reference>
<dbReference type="Pfam" id="PF01103">
    <property type="entry name" value="Omp85"/>
    <property type="match status" value="1"/>
</dbReference>
<keyword evidence="8" id="KW-1185">Reference proteome</keyword>
<dbReference type="PANTHER" id="PTHR12815">
    <property type="entry name" value="SORTING AND ASSEMBLY MACHINERY SAMM50 PROTEIN FAMILY MEMBER"/>
    <property type="match status" value="1"/>
</dbReference>
<dbReference type="PANTHER" id="PTHR12815:SF47">
    <property type="entry name" value="TRANSLOCATION AND ASSEMBLY MODULE SUBUNIT TAMA"/>
    <property type="match status" value="1"/>
</dbReference>
<keyword evidence="2" id="KW-0812">Transmembrane</keyword>
<proteinExistence type="predicted"/>
<sequence length="765" mass="87660">MRKHIKIKSSFVFTTVILLMLLSSCAVKKYVPEGEFLYRGAKINLEDTLNIKNKPELQLELDNLLYPQPNTKILGLYPGLHFYYIGQKEKPGFINRFLSKKFGEEPVYLSDVDVNSTEDIIENRLENNGFFSSRITSAVERDSSAITAKAEYDVTLTAPYQMETFTVEKDSLDSISLRLVKDIELSMEETLIKKDMRFDLTHFKSERERIDDFLKQKGYYNFNPNFLIFEADTNQYDKRKFDLFLRLKEGVPERSKVTYILDKVNVYPNEALDTGEGVEDTTVYDQLHYIQKNEFFKPRRMDPYILLRPSQKYNPLFSKYTSRRLSSIGIYKYVNIRYNETDTITDEDGYRHLEADIRLSPFNKRTLRAELQAVTKSNNFAGPGIGLTYLNRNLFRGGEILRVTGSFAFEQQFSGQGSQSGLRSIQFGLNSSLTFPRLLFPIDFNNRFKYSIPQTQIKAGADYLDRSELYSLTSFSTSFGYIWKANKFVTHELNPININYVKLGNTSEEFDQILADNPFLKRSFEQQFIAGLTYSFTYNELVDSSKKGAFYLNFNFDIAGNTIDLFAKENNEGDRTFLGLKYAQYAKADLDLRYHYKLGTKGDVLIGRVFGGVGLPYGNSKSLPFVKQYFSGGPYSVRAFHIRSLGPGTYNPEEQGLNSYYDQAGDIRLEANVEYRFPLFSFLKGAVFADAGNVWLTQENEALPGGKFSGSFADELGIGAGVGVRVDVQGFVIRFDLASPLKRPAKKFDFEYDKPVFNFAIGYPF</sequence>
<evidence type="ECO:0000313" key="8">
    <source>
        <dbReference type="Proteomes" id="UP001182991"/>
    </source>
</evidence>
<keyword evidence="5" id="KW-0998">Cell outer membrane</keyword>
<dbReference type="Proteomes" id="UP001182991">
    <property type="component" value="Unassembled WGS sequence"/>
</dbReference>
<keyword evidence="4" id="KW-0472">Membrane</keyword>
<comment type="subcellular location">
    <subcellularLocation>
        <location evidence="1">Membrane</location>
    </subcellularLocation>
</comment>
<name>A0ABU2KK34_9FLAO</name>
<evidence type="ECO:0000256" key="4">
    <source>
        <dbReference type="ARBA" id="ARBA00023136"/>
    </source>
</evidence>
<accession>A0ABU2KK34</accession>
<gene>
    <name evidence="7" type="ORF">RLT85_10450</name>
</gene>
<evidence type="ECO:0000313" key="7">
    <source>
        <dbReference type="EMBL" id="MDT0295056.1"/>
    </source>
</evidence>
<evidence type="ECO:0000256" key="3">
    <source>
        <dbReference type="ARBA" id="ARBA00022729"/>
    </source>
</evidence>
<evidence type="ECO:0000256" key="2">
    <source>
        <dbReference type="ARBA" id="ARBA00022692"/>
    </source>
</evidence>
<dbReference type="InterPro" id="IPR039910">
    <property type="entry name" value="D15-like"/>
</dbReference>
<comment type="caution">
    <text evidence="7">The sequence shown here is derived from an EMBL/GenBank/DDBJ whole genome shotgun (WGS) entry which is preliminary data.</text>
</comment>
<dbReference type="EMBL" id="JAVRBG010000009">
    <property type="protein sequence ID" value="MDT0295056.1"/>
    <property type="molecule type" value="Genomic_DNA"/>
</dbReference>
<dbReference type="RefSeq" id="WP_311401984.1">
    <property type="nucleotide sequence ID" value="NZ_JAVRBG010000009.1"/>
</dbReference>
<keyword evidence="3" id="KW-0732">Signal</keyword>
<evidence type="ECO:0000259" key="6">
    <source>
        <dbReference type="Pfam" id="PF01103"/>
    </source>
</evidence>